<dbReference type="EMBL" id="VSRR010005064">
    <property type="protein sequence ID" value="MPC41462.1"/>
    <property type="molecule type" value="Genomic_DNA"/>
</dbReference>
<proteinExistence type="predicted"/>
<dbReference type="Proteomes" id="UP000324222">
    <property type="component" value="Unassembled WGS sequence"/>
</dbReference>
<comment type="caution">
    <text evidence="1">The sequence shown here is derived from an EMBL/GenBank/DDBJ whole genome shotgun (WGS) entry which is preliminary data.</text>
</comment>
<accession>A0A5B7F4J2</accession>
<evidence type="ECO:0000313" key="2">
    <source>
        <dbReference type="Proteomes" id="UP000324222"/>
    </source>
</evidence>
<dbReference type="AlphaFoldDB" id="A0A5B7F4J2"/>
<organism evidence="1 2">
    <name type="scientific">Portunus trituberculatus</name>
    <name type="common">Swimming crab</name>
    <name type="synonym">Neptunus trituberculatus</name>
    <dbReference type="NCBI Taxonomy" id="210409"/>
    <lineage>
        <taxon>Eukaryota</taxon>
        <taxon>Metazoa</taxon>
        <taxon>Ecdysozoa</taxon>
        <taxon>Arthropoda</taxon>
        <taxon>Crustacea</taxon>
        <taxon>Multicrustacea</taxon>
        <taxon>Malacostraca</taxon>
        <taxon>Eumalacostraca</taxon>
        <taxon>Eucarida</taxon>
        <taxon>Decapoda</taxon>
        <taxon>Pleocyemata</taxon>
        <taxon>Brachyura</taxon>
        <taxon>Eubrachyura</taxon>
        <taxon>Portunoidea</taxon>
        <taxon>Portunidae</taxon>
        <taxon>Portuninae</taxon>
        <taxon>Portunus</taxon>
    </lineage>
</organism>
<name>A0A5B7F4J2_PORTR</name>
<protein>
    <submittedName>
        <fullName evidence="1">Uncharacterized protein</fullName>
    </submittedName>
</protein>
<sequence>MAISPTRRRRHAPRRESRGHLLKIQGLHIEKSLMEGNLERVCRGLATQLSFFLELQLLS</sequence>
<evidence type="ECO:0000313" key="1">
    <source>
        <dbReference type="EMBL" id="MPC41462.1"/>
    </source>
</evidence>
<gene>
    <name evidence="1" type="ORF">E2C01_035054</name>
</gene>
<keyword evidence="2" id="KW-1185">Reference proteome</keyword>
<reference evidence="1 2" key="1">
    <citation type="submission" date="2019-05" db="EMBL/GenBank/DDBJ databases">
        <title>Another draft genome of Portunus trituberculatus and its Hox gene families provides insights of decapod evolution.</title>
        <authorList>
            <person name="Jeong J.-H."/>
            <person name="Song I."/>
            <person name="Kim S."/>
            <person name="Choi T."/>
            <person name="Kim D."/>
            <person name="Ryu S."/>
            <person name="Kim W."/>
        </authorList>
    </citation>
    <scope>NUCLEOTIDE SEQUENCE [LARGE SCALE GENOMIC DNA]</scope>
    <source>
        <tissue evidence="1">Muscle</tissue>
    </source>
</reference>